<reference evidence="2" key="1">
    <citation type="submission" date="2018-06" db="EMBL/GenBank/DDBJ databases">
        <authorList>
            <person name="Zhirakovskaya E."/>
        </authorList>
    </citation>
    <scope>NUCLEOTIDE SEQUENCE</scope>
</reference>
<gene>
    <name evidence="2" type="ORF">MNBD_NITROSPINAE04-810</name>
</gene>
<evidence type="ECO:0000256" key="1">
    <source>
        <dbReference type="SAM" id="MobiDB-lite"/>
    </source>
</evidence>
<name>A0A3B1B905_9ZZZZ</name>
<proteinExistence type="predicted"/>
<dbReference type="EMBL" id="UOGA01000010">
    <property type="protein sequence ID" value="VAX14766.1"/>
    <property type="molecule type" value="Genomic_DNA"/>
</dbReference>
<accession>A0A3B1B905</accession>
<evidence type="ECO:0000313" key="2">
    <source>
        <dbReference type="EMBL" id="VAX14766.1"/>
    </source>
</evidence>
<sequence length="90" mass="10619">MESQRDAIERIEKESSRRAEEGRGSVLRLFFIPQAKLLKSLFLRGMIFKGVAGLKFAFNEWALLFVIEAKRYEKTFRDKTQLEQDSKDFK</sequence>
<organism evidence="2">
    <name type="scientific">hydrothermal vent metagenome</name>
    <dbReference type="NCBI Taxonomy" id="652676"/>
    <lineage>
        <taxon>unclassified sequences</taxon>
        <taxon>metagenomes</taxon>
        <taxon>ecological metagenomes</taxon>
    </lineage>
</organism>
<feature type="region of interest" description="Disordered" evidence="1">
    <location>
        <begin position="1"/>
        <end position="22"/>
    </location>
</feature>
<dbReference type="AlphaFoldDB" id="A0A3B1B905"/>
<protein>
    <submittedName>
        <fullName evidence="2">Uncharacterized protein</fullName>
    </submittedName>
</protein>